<dbReference type="Gene3D" id="4.10.365.10">
    <property type="entry name" value="p27"/>
    <property type="match status" value="1"/>
</dbReference>
<feature type="compositionally biased region" description="Basic and acidic residues" evidence="6">
    <location>
        <begin position="170"/>
        <end position="184"/>
    </location>
</feature>
<reference evidence="8" key="1">
    <citation type="submission" date="2013-04" db="EMBL/GenBank/DDBJ databases">
        <authorList>
            <person name="Qu J."/>
            <person name="Murali S.C."/>
            <person name="Bandaranaike D."/>
            <person name="Bellair M."/>
            <person name="Blankenburg K."/>
            <person name="Chao H."/>
            <person name="Dinh H."/>
            <person name="Doddapaneni H."/>
            <person name="Downs B."/>
            <person name="Dugan-Rocha S."/>
            <person name="Elkadiri S."/>
            <person name="Gnanaolivu R.D."/>
            <person name="Hernandez B."/>
            <person name="Javaid M."/>
            <person name="Jayaseelan J.C."/>
            <person name="Lee S."/>
            <person name="Li M."/>
            <person name="Ming W."/>
            <person name="Munidasa M."/>
            <person name="Muniz J."/>
            <person name="Nguyen L."/>
            <person name="Ongeri F."/>
            <person name="Osuji N."/>
            <person name="Pu L.-L."/>
            <person name="Puazo M."/>
            <person name="Qu C."/>
            <person name="Quiroz J."/>
            <person name="Raj R."/>
            <person name="Weissenberger G."/>
            <person name="Xin Y."/>
            <person name="Zou X."/>
            <person name="Han Y."/>
            <person name="Richards S."/>
            <person name="Worley K."/>
            <person name="Muzny D."/>
            <person name="Gibbs R."/>
        </authorList>
    </citation>
    <scope>NUCLEOTIDE SEQUENCE</scope>
    <source>
        <strain evidence="8">Sampled in the wild</strain>
    </source>
</reference>
<evidence type="ECO:0000256" key="6">
    <source>
        <dbReference type="SAM" id="MobiDB-lite"/>
    </source>
</evidence>
<evidence type="ECO:0000256" key="4">
    <source>
        <dbReference type="ARBA" id="ARBA00023242"/>
    </source>
</evidence>
<keyword evidence="5" id="KW-0131">Cell cycle</keyword>
<dbReference type="GO" id="GO:0004861">
    <property type="term" value="F:cyclin-dependent protein serine/threonine kinase inhibitor activity"/>
    <property type="evidence" value="ECO:0007669"/>
    <property type="project" value="InterPro"/>
</dbReference>
<dbReference type="Proteomes" id="UP000792457">
    <property type="component" value="Unassembled WGS sequence"/>
</dbReference>
<protein>
    <recommendedName>
        <fullName evidence="7">Cyclin-dependent kinase inhibitor domain-containing protein</fullName>
    </recommendedName>
</protein>
<dbReference type="AlphaFoldDB" id="A0A8K0P2W6"/>
<accession>A0A8K0P2W6</accession>
<dbReference type="GO" id="GO:0051726">
    <property type="term" value="P:regulation of cell cycle"/>
    <property type="evidence" value="ECO:0007669"/>
    <property type="project" value="InterPro"/>
</dbReference>
<gene>
    <name evidence="8" type="ORF">J437_LFUL010250</name>
</gene>
<comment type="subcellular location">
    <subcellularLocation>
        <location evidence="1">Nucleus</location>
    </subcellularLocation>
</comment>
<feature type="compositionally biased region" description="Low complexity" evidence="6">
    <location>
        <begin position="195"/>
        <end position="207"/>
    </location>
</feature>
<proteinExistence type="inferred from homology"/>
<dbReference type="InterPro" id="IPR003175">
    <property type="entry name" value="CDI_dom"/>
</dbReference>
<evidence type="ECO:0000259" key="7">
    <source>
        <dbReference type="Pfam" id="PF02234"/>
    </source>
</evidence>
<name>A0A8K0P2W6_LADFU</name>
<evidence type="ECO:0000256" key="2">
    <source>
        <dbReference type="ARBA" id="ARBA00006726"/>
    </source>
</evidence>
<sequence>MRSCVERVCGENLIPYDRWTCGSSHRMVRICALEDEMSARVFSAFPLFDVRGTMRGAGVDGGGSRRTGVRVNLFGTVDHEEVRRTLDNELAEQERRDAEKYNFHFRTNRPLEGGRYVWEPTEGQVPAPYELRGMPYISSHAADEDALGDSPASGSASAEGESRAAAVGAEPKHLKQSRITDFHQNRKRLLTQGKAASAASTASSTASDGSIFKKARVQES</sequence>
<evidence type="ECO:0000313" key="9">
    <source>
        <dbReference type="Proteomes" id="UP000792457"/>
    </source>
</evidence>
<feature type="compositionally biased region" description="Low complexity" evidence="6">
    <location>
        <begin position="148"/>
        <end position="169"/>
    </location>
</feature>
<dbReference type="InterPro" id="IPR044898">
    <property type="entry name" value="CDI_dom_sf"/>
</dbReference>
<comment type="similarity">
    <text evidence="2">Belongs to the CDI family.</text>
</comment>
<evidence type="ECO:0000256" key="3">
    <source>
        <dbReference type="ARBA" id="ARBA00023013"/>
    </source>
</evidence>
<organism evidence="8 9">
    <name type="scientific">Ladona fulva</name>
    <name type="common">Scarce chaser dragonfly</name>
    <name type="synonym">Libellula fulva</name>
    <dbReference type="NCBI Taxonomy" id="123851"/>
    <lineage>
        <taxon>Eukaryota</taxon>
        <taxon>Metazoa</taxon>
        <taxon>Ecdysozoa</taxon>
        <taxon>Arthropoda</taxon>
        <taxon>Hexapoda</taxon>
        <taxon>Insecta</taxon>
        <taxon>Pterygota</taxon>
        <taxon>Palaeoptera</taxon>
        <taxon>Odonata</taxon>
        <taxon>Epiprocta</taxon>
        <taxon>Anisoptera</taxon>
        <taxon>Libelluloidea</taxon>
        <taxon>Libellulidae</taxon>
        <taxon>Ladona</taxon>
    </lineage>
</organism>
<keyword evidence="3" id="KW-0649">Protein kinase inhibitor</keyword>
<dbReference type="Pfam" id="PF02234">
    <property type="entry name" value="CDI"/>
    <property type="match status" value="1"/>
</dbReference>
<feature type="domain" description="Cyclin-dependent kinase inhibitor" evidence="7">
    <location>
        <begin position="72"/>
        <end position="120"/>
    </location>
</feature>
<reference evidence="8" key="2">
    <citation type="submission" date="2017-10" db="EMBL/GenBank/DDBJ databases">
        <title>Ladona fulva Genome sequencing and assembly.</title>
        <authorList>
            <person name="Murali S."/>
            <person name="Richards S."/>
            <person name="Bandaranaike D."/>
            <person name="Bellair M."/>
            <person name="Blankenburg K."/>
            <person name="Chao H."/>
            <person name="Dinh H."/>
            <person name="Doddapaneni H."/>
            <person name="Dugan-Rocha S."/>
            <person name="Elkadiri S."/>
            <person name="Gnanaolivu R."/>
            <person name="Hernandez B."/>
            <person name="Skinner E."/>
            <person name="Javaid M."/>
            <person name="Lee S."/>
            <person name="Li M."/>
            <person name="Ming W."/>
            <person name="Munidasa M."/>
            <person name="Muniz J."/>
            <person name="Nguyen L."/>
            <person name="Hughes D."/>
            <person name="Osuji N."/>
            <person name="Pu L.-L."/>
            <person name="Puazo M."/>
            <person name="Qu C."/>
            <person name="Quiroz J."/>
            <person name="Raj R."/>
            <person name="Weissenberger G."/>
            <person name="Xin Y."/>
            <person name="Zou X."/>
            <person name="Han Y."/>
            <person name="Worley K."/>
            <person name="Muzny D."/>
            <person name="Gibbs R."/>
        </authorList>
    </citation>
    <scope>NUCLEOTIDE SEQUENCE</scope>
    <source>
        <strain evidence="8">Sampled in the wild</strain>
    </source>
</reference>
<keyword evidence="4" id="KW-0539">Nucleus</keyword>
<dbReference type="PANTHER" id="PTHR10265">
    <property type="entry name" value="CYCLIN-DEPENDENT KINASE INHIBITOR 1"/>
    <property type="match status" value="1"/>
</dbReference>
<evidence type="ECO:0000313" key="8">
    <source>
        <dbReference type="EMBL" id="KAG8231052.1"/>
    </source>
</evidence>
<keyword evidence="9" id="KW-1185">Reference proteome</keyword>
<dbReference type="EMBL" id="KZ308527">
    <property type="protein sequence ID" value="KAG8231052.1"/>
    <property type="molecule type" value="Genomic_DNA"/>
</dbReference>
<evidence type="ECO:0000256" key="1">
    <source>
        <dbReference type="ARBA" id="ARBA00004123"/>
    </source>
</evidence>
<feature type="region of interest" description="Disordered" evidence="6">
    <location>
        <begin position="143"/>
        <end position="220"/>
    </location>
</feature>
<dbReference type="GO" id="GO:0005634">
    <property type="term" value="C:nucleus"/>
    <property type="evidence" value="ECO:0007669"/>
    <property type="project" value="UniProtKB-SubCell"/>
</dbReference>
<evidence type="ECO:0000256" key="5">
    <source>
        <dbReference type="ARBA" id="ARBA00023306"/>
    </source>
</evidence>
<dbReference type="PANTHER" id="PTHR10265:SF45">
    <property type="entry name" value="DACAPO"/>
    <property type="match status" value="1"/>
</dbReference>
<dbReference type="OrthoDB" id="6373236at2759"/>
<comment type="caution">
    <text evidence="8">The sequence shown here is derived from an EMBL/GenBank/DDBJ whole genome shotgun (WGS) entry which is preliminary data.</text>
</comment>